<reference evidence="1" key="1">
    <citation type="submission" date="2020-07" db="EMBL/GenBank/DDBJ databases">
        <authorList>
            <person name="Nazaruddin N."/>
        </authorList>
    </citation>
    <scope>NUCLEOTIDE SEQUENCE</scope>
</reference>
<feature type="non-terminal residue" evidence="1">
    <location>
        <position position="1"/>
    </location>
</feature>
<sequence length="117" mass="13637">ITHYLQKHRSMQLQCSYSVVRLEKELYRPKSHVKSAECNVSNDKSPLFFNQFEELSLCERGCDPTVLEQDTIDGHGKQDMHLRWITSRLFRDRLKETISMIRVASTGVIRQRGGIGR</sequence>
<evidence type="ECO:0000313" key="1">
    <source>
        <dbReference type="EMBL" id="CAD1477664.1"/>
    </source>
</evidence>
<name>A0A6V7HBD8_9HYME</name>
<evidence type="ECO:0000313" key="2">
    <source>
        <dbReference type="Proteomes" id="UP000752696"/>
    </source>
</evidence>
<accession>A0A6V7HBD8</accession>
<dbReference type="AlphaFoldDB" id="A0A6V7HBD8"/>
<dbReference type="EMBL" id="CAJDYZ010010150">
    <property type="protein sequence ID" value="CAD1477664.1"/>
    <property type="molecule type" value="Genomic_DNA"/>
</dbReference>
<feature type="non-terminal residue" evidence="1">
    <location>
        <position position="117"/>
    </location>
</feature>
<dbReference type="Proteomes" id="UP000752696">
    <property type="component" value="Unassembled WGS sequence"/>
</dbReference>
<proteinExistence type="predicted"/>
<protein>
    <submittedName>
        <fullName evidence="1">Uncharacterized protein</fullName>
    </submittedName>
</protein>
<organism evidence="1 2">
    <name type="scientific">Heterotrigona itama</name>
    <dbReference type="NCBI Taxonomy" id="395501"/>
    <lineage>
        <taxon>Eukaryota</taxon>
        <taxon>Metazoa</taxon>
        <taxon>Ecdysozoa</taxon>
        <taxon>Arthropoda</taxon>
        <taxon>Hexapoda</taxon>
        <taxon>Insecta</taxon>
        <taxon>Pterygota</taxon>
        <taxon>Neoptera</taxon>
        <taxon>Endopterygota</taxon>
        <taxon>Hymenoptera</taxon>
        <taxon>Apocrita</taxon>
        <taxon>Aculeata</taxon>
        <taxon>Apoidea</taxon>
        <taxon>Anthophila</taxon>
        <taxon>Apidae</taxon>
        <taxon>Heterotrigona</taxon>
    </lineage>
</organism>
<keyword evidence="2" id="KW-1185">Reference proteome</keyword>
<comment type="caution">
    <text evidence="1">The sequence shown here is derived from an EMBL/GenBank/DDBJ whole genome shotgun (WGS) entry which is preliminary data.</text>
</comment>
<gene>
    <name evidence="1" type="ORF">MHI_LOCUS739967</name>
</gene>